<evidence type="ECO:0000313" key="4">
    <source>
        <dbReference type="Proteomes" id="UP000256774"/>
    </source>
</evidence>
<gene>
    <name evidence="3" type="ORF">DFR26_1425</name>
</gene>
<dbReference type="InterPro" id="IPR002347">
    <property type="entry name" value="SDR_fam"/>
</dbReference>
<proteinExistence type="inferred from homology"/>
<dbReference type="OrthoDB" id="335726at2"/>
<dbReference type="GO" id="GO:0016491">
    <property type="term" value="F:oxidoreductase activity"/>
    <property type="evidence" value="ECO:0007669"/>
    <property type="project" value="UniProtKB-KW"/>
</dbReference>
<dbReference type="InterPro" id="IPR036291">
    <property type="entry name" value="NAD(P)-bd_dom_sf"/>
</dbReference>
<dbReference type="PRINTS" id="PR00081">
    <property type="entry name" value="GDHRDH"/>
</dbReference>
<evidence type="ECO:0000313" key="3">
    <source>
        <dbReference type="EMBL" id="REH37646.1"/>
    </source>
</evidence>
<dbReference type="AlphaFoldDB" id="A0A3E0H3M9"/>
<evidence type="ECO:0000256" key="2">
    <source>
        <dbReference type="ARBA" id="ARBA00023002"/>
    </source>
</evidence>
<protein>
    <submittedName>
        <fullName evidence="3">Short-subunit dehydrogenase</fullName>
    </submittedName>
</protein>
<dbReference type="Gene3D" id="3.40.50.720">
    <property type="entry name" value="NAD(P)-binding Rossmann-like Domain"/>
    <property type="match status" value="1"/>
</dbReference>
<dbReference type="SUPFAM" id="SSF51735">
    <property type="entry name" value="NAD(P)-binding Rossmann-fold domains"/>
    <property type="match status" value="1"/>
</dbReference>
<dbReference type="Proteomes" id="UP000256774">
    <property type="component" value="Unassembled WGS sequence"/>
</dbReference>
<dbReference type="Pfam" id="PF00106">
    <property type="entry name" value="adh_short"/>
    <property type="match status" value="1"/>
</dbReference>
<comment type="caution">
    <text evidence="3">The sequence shown here is derived from an EMBL/GenBank/DDBJ whole genome shotgun (WGS) entry which is preliminary data.</text>
</comment>
<sequence>MTQILIVGATSAIARGCAFAWAKQGQRLVLAGRDMAELERISRDIRLRFASHVQVAALDLDDADQLSARWDDLETAHGHMDGVLMAAGWMPDDSDAMRRDTPALQVLARNFTGPVALLNAAADAFAARKHGFIVGIGSVAGDRGRQSNYVYGAAKGGFSIYLAGLRNRLFADGVSVLTVKPGFVDTRMTWGLPGLFLVADPMVLGEQIVSAQAAGKNTVYLPSFWRLIMLIIQHVPEFVFKRLKL</sequence>
<dbReference type="PANTHER" id="PTHR44196:SF1">
    <property type="entry name" value="DEHYDROGENASE_REDUCTASE SDR FAMILY MEMBER 7B"/>
    <property type="match status" value="1"/>
</dbReference>
<accession>A0A3E0H3M9</accession>
<dbReference type="EMBL" id="QUNR01000003">
    <property type="protein sequence ID" value="REH37646.1"/>
    <property type="molecule type" value="Genomic_DNA"/>
</dbReference>
<dbReference type="GO" id="GO:0016020">
    <property type="term" value="C:membrane"/>
    <property type="evidence" value="ECO:0007669"/>
    <property type="project" value="TreeGrafter"/>
</dbReference>
<evidence type="ECO:0000256" key="1">
    <source>
        <dbReference type="ARBA" id="ARBA00006484"/>
    </source>
</evidence>
<dbReference type="NCBIfam" id="NF005489">
    <property type="entry name" value="PRK07102.1"/>
    <property type="match status" value="1"/>
</dbReference>
<keyword evidence="4" id="KW-1185">Reference proteome</keyword>
<dbReference type="RefSeq" id="WP_116208265.1">
    <property type="nucleotide sequence ID" value="NZ_QUNR01000003.1"/>
</dbReference>
<keyword evidence="2" id="KW-0560">Oxidoreductase</keyword>
<comment type="similarity">
    <text evidence="1">Belongs to the short-chain dehydrogenases/reductases (SDR) family.</text>
</comment>
<dbReference type="PANTHER" id="PTHR44196">
    <property type="entry name" value="DEHYDROGENASE/REDUCTASE SDR FAMILY MEMBER 7B"/>
    <property type="match status" value="1"/>
</dbReference>
<organism evidence="3 4">
    <name type="scientific">Paraperlucidibaca baekdonensis</name>
    <dbReference type="NCBI Taxonomy" id="748120"/>
    <lineage>
        <taxon>Bacteria</taxon>
        <taxon>Pseudomonadati</taxon>
        <taxon>Pseudomonadota</taxon>
        <taxon>Gammaproteobacteria</taxon>
        <taxon>Moraxellales</taxon>
        <taxon>Moraxellaceae</taxon>
        <taxon>Paraperlucidibaca</taxon>
    </lineage>
</organism>
<name>A0A3E0H3M9_9GAMM</name>
<reference evidence="3 4" key="1">
    <citation type="submission" date="2018-08" db="EMBL/GenBank/DDBJ databases">
        <title>Genomic Encyclopedia of Type Strains, Phase IV (KMG-IV): sequencing the most valuable type-strain genomes for metagenomic binning, comparative biology and taxonomic classification.</title>
        <authorList>
            <person name="Goeker M."/>
        </authorList>
    </citation>
    <scope>NUCLEOTIDE SEQUENCE [LARGE SCALE GENOMIC DNA]</scope>
    <source>
        <strain evidence="3 4">DSM 26022</strain>
    </source>
</reference>